<evidence type="ECO:0000256" key="1">
    <source>
        <dbReference type="ARBA" id="ARBA00000022"/>
    </source>
</evidence>
<keyword evidence="5" id="KW-1185">Reference proteome</keyword>
<gene>
    <name evidence="4" type="ORF">HGP29_27920</name>
</gene>
<dbReference type="CDD" id="cd15457">
    <property type="entry name" value="NADAR"/>
    <property type="match status" value="1"/>
</dbReference>
<dbReference type="Proteomes" id="UP000585050">
    <property type="component" value="Unassembled WGS sequence"/>
</dbReference>
<dbReference type="Pfam" id="PF08719">
    <property type="entry name" value="NADAR"/>
    <property type="match status" value="1"/>
</dbReference>
<evidence type="ECO:0000256" key="2">
    <source>
        <dbReference type="ARBA" id="ARBA00000751"/>
    </source>
</evidence>
<sequence length="199" mass="23337">MSQLYSVSWLQEKQDNLENIKYLFFWGHTKQHNQEVGNFCFSQWFESDFIIDGITYKTTEHWMMAQKAKLFNDQEIYNKIINCKKPGEAKDLGRLVTNFNDEIWQKHRYDIVKIGNIHKFNQNKALGEYLIKTQSRVLVEASPVDIIWGIGLTKDSDKANNVYEWRGLNLLGFALMEVRDLLNEYGTGSEQLSKIKSDI</sequence>
<proteinExistence type="predicted"/>
<accession>A0A7X8XZC7</accession>
<dbReference type="EMBL" id="JABAIL010000028">
    <property type="protein sequence ID" value="NLR95059.1"/>
    <property type="molecule type" value="Genomic_DNA"/>
</dbReference>
<dbReference type="RefSeq" id="WP_168885764.1">
    <property type="nucleotide sequence ID" value="NZ_JABAIL010000028.1"/>
</dbReference>
<evidence type="ECO:0000313" key="5">
    <source>
        <dbReference type="Proteomes" id="UP000585050"/>
    </source>
</evidence>
<dbReference type="SUPFAM" id="SSF143990">
    <property type="entry name" value="YbiA-like"/>
    <property type="match status" value="1"/>
</dbReference>
<dbReference type="InterPro" id="IPR012816">
    <property type="entry name" value="NADAR"/>
</dbReference>
<comment type="caution">
    <text evidence="4">The sequence shown here is derived from an EMBL/GenBank/DDBJ whole genome shotgun (WGS) entry which is preliminary data.</text>
</comment>
<dbReference type="AlphaFoldDB" id="A0A7X8XZC7"/>
<comment type="catalytic activity">
    <reaction evidence="1">
        <text>5-amino-6-(5-phospho-D-ribosylamino)uracil + H2O = 5,6-diaminouracil + D-ribose 5-phosphate</text>
        <dbReference type="Rhea" id="RHEA:55020"/>
        <dbReference type="ChEBI" id="CHEBI:15377"/>
        <dbReference type="ChEBI" id="CHEBI:46252"/>
        <dbReference type="ChEBI" id="CHEBI:58453"/>
        <dbReference type="ChEBI" id="CHEBI:78346"/>
    </reaction>
</comment>
<evidence type="ECO:0000313" key="4">
    <source>
        <dbReference type="EMBL" id="NLR95059.1"/>
    </source>
</evidence>
<dbReference type="Gene3D" id="1.10.357.40">
    <property type="entry name" value="YbiA-like"/>
    <property type="match status" value="1"/>
</dbReference>
<evidence type="ECO:0000259" key="3">
    <source>
        <dbReference type="Pfam" id="PF08719"/>
    </source>
</evidence>
<dbReference type="NCBIfam" id="TIGR02464">
    <property type="entry name" value="ribofla_fusion"/>
    <property type="match status" value="1"/>
</dbReference>
<organism evidence="4 5">
    <name type="scientific">Flammeovirga agarivorans</name>
    <dbReference type="NCBI Taxonomy" id="2726742"/>
    <lineage>
        <taxon>Bacteria</taxon>
        <taxon>Pseudomonadati</taxon>
        <taxon>Bacteroidota</taxon>
        <taxon>Cytophagia</taxon>
        <taxon>Cytophagales</taxon>
        <taxon>Flammeovirgaceae</taxon>
        <taxon>Flammeovirga</taxon>
    </lineage>
</organism>
<comment type="catalytic activity">
    <reaction evidence="2">
        <text>2,5-diamino-6-hydroxy-4-(5-phosphoribosylamino)-pyrimidine + H2O = 2,5,6-triamino-4-hydroxypyrimidine + D-ribose 5-phosphate</text>
        <dbReference type="Rhea" id="RHEA:23436"/>
        <dbReference type="ChEBI" id="CHEBI:15377"/>
        <dbReference type="ChEBI" id="CHEBI:58614"/>
        <dbReference type="ChEBI" id="CHEBI:78346"/>
        <dbReference type="ChEBI" id="CHEBI:137796"/>
    </reaction>
</comment>
<name>A0A7X8XZC7_9BACT</name>
<reference evidence="4 5" key="1">
    <citation type="submission" date="2020-04" db="EMBL/GenBank/DDBJ databases">
        <title>Flammeovirga sp. SR4, a novel species isolated from seawater.</title>
        <authorList>
            <person name="Wang X."/>
        </authorList>
    </citation>
    <scope>NUCLEOTIDE SEQUENCE [LARGE SCALE GENOMIC DNA]</scope>
    <source>
        <strain evidence="4 5">SR4</strain>
    </source>
</reference>
<dbReference type="InterPro" id="IPR037238">
    <property type="entry name" value="YbiA-like_sf"/>
</dbReference>
<protein>
    <submittedName>
        <fullName evidence="4">NADAR family protein</fullName>
    </submittedName>
</protein>
<feature type="domain" description="NADAR" evidence="3">
    <location>
        <begin position="24"/>
        <end position="182"/>
    </location>
</feature>